<dbReference type="Pfam" id="PF12680">
    <property type="entry name" value="SnoaL_2"/>
    <property type="match status" value="1"/>
</dbReference>
<organism evidence="2 3">
    <name type="scientific">Sphingobium lignivorans</name>
    <dbReference type="NCBI Taxonomy" id="2735886"/>
    <lineage>
        <taxon>Bacteria</taxon>
        <taxon>Pseudomonadati</taxon>
        <taxon>Pseudomonadota</taxon>
        <taxon>Alphaproteobacteria</taxon>
        <taxon>Sphingomonadales</taxon>
        <taxon>Sphingomonadaceae</taxon>
        <taxon>Sphingobium</taxon>
    </lineage>
</organism>
<evidence type="ECO:0000259" key="1">
    <source>
        <dbReference type="Pfam" id="PF12680"/>
    </source>
</evidence>
<proteinExistence type="predicted"/>
<evidence type="ECO:0000313" key="2">
    <source>
        <dbReference type="EMBL" id="MBB5984945.1"/>
    </source>
</evidence>
<protein>
    <submittedName>
        <fullName evidence="2">Ketosteroid isomerase-like protein</fullName>
    </submittedName>
</protein>
<accession>A0ABR6NCD1</accession>
<comment type="caution">
    <text evidence="2">The sequence shown here is derived from an EMBL/GenBank/DDBJ whole genome shotgun (WGS) entry which is preliminary data.</text>
</comment>
<evidence type="ECO:0000313" key="3">
    <source>
        <dbReference type="Proteomes" id="UP001138540"/>
    </source>
</evidence>
<dbReference type="SUPFAM" id="SSF54427">
    <property type="entry name" value="NTF2-like"/>
    <property type="match status" value="1"/>
</dbReference>
<sequence>MDARAWFEAYLAAFNRGDFEGFGAYYADDVQFFGQAATLTGRAAVLDFYRGVRARLDETVDLLSFVGSETMAAAEIRTTLVAREDWPDFPTGPLTKGARRQSINFAFYDIADGRFTRIRSARFRRIE</sequence>
<reference evidence="2 3" key="1">
    <citation type="submission" date="2020-08" db="EMBL/GenBank/DDBJ databases">
        <title>Exploring microbial biodiversity for novel pathways involved in the catabolism of aromatic compounds derived from lignin.</title>
        <authorList>
            <person name="Elkins J."/>
        </authorList>
    </citation>
    <scope>NUCLEOTIDE SEQUENCE [LARGE SCALE GENOMIC DNA]</scope>
    <source>
        <strain evidence="2 3">B1D3A</strain>
    </source>
</reference>
<dbReference type="InterPro" id="IPR032710">
    <property type="entry name" value="NTF2-like_dom_sf"/>
</dbReference>
<dbReference type="RefSeq" id="WP_184150699.1">
    <property type="nucleotide sequence ID" value="NZ_JACHKA010000001.1"/>
</dbReference>
<gene>
    <name evidence="2" type="ORF">HNP60_000919</name>
</gene>
<dbReference type="InterPro" id="IPR037401">
    <property type="entry name" value="SnoaL-like"/>
</dbReference>
<dbReference type="Proteomes" id="UP001138540">
    <property type="component" value="Unassembled WGS sequence"/>
</dbReference>
<feature type="domain" description="SnoaL-like" evidence="1">
    <location>
        <begin position="8"/>
        <end position="117"/>
    </location>
</feature>
<dbReference type="Gene3D" id="3.10.450.50">
    <property type="match status" value="1"/>
</dbReference>
<keyword evidence="3" id="KW-1185">Reference proteome</keyword>
<dbReference type="EMBL" id="JACHKA010000001">
    <property type="protein sequence ID" value="MBB5984945.1"/>
    <property type="molecule type" value="Genomic_DNA"/>
</dbReference>
<name>A0ABR6NCD1_9SPHN</name>